<feature type="region of interest" description="Disordered" evidence="3">
    <location>
        <begin position="85"/>
        <end position="142"/>
    </location>
</feature>
<keyword evidence="2" id="KW-0539">Nucleus</keyword>
<evidence type="ECO:0000256" key="1">
    <source>
        <dbReference type="ARBA" id="ARBA00004123"/>
    </source>
</evidence>
<protein>
    <recommendedName>
        <fullName evidence="6">Transcription factor domain-containing protein</fullName>
    </recommendedName>
</protein>
<gene>
    <name evidence="4" type="ORF">M011DRAFT_480223</name>
</gene>
<dbReference type="GO" id="GO:0000976">
    <property type="term" value="F:transcription cis-regulatory region binding"/>
    <property type="evidence" value="ECO:0007669"/>
    <property type="project" value="TreeGrafter"/>
</dbReference>
<evidence type="ECO:0000313" key="5">
    <source>
        <dbReference type="Proteomes" id="UP000799440"/>
    </source>
</evidence>
<comment type="subcellular location">
    <subcellularLocation>
        <location evidence="1">Nucleus</location>
    </subcellularLocation>
</comment>
<evidence type="ECO:0000313" key="4">
    <source>
        <dbReference type="EMBL" id="KAF2744149.1"/>
    </source>
</evidence>
<dbReference type="Proteomes" id="UP000799440">
    <property type="component" value="Unassembled WGS sequence"/>
</dbReference>
<dbReference type="AlphaFoldDB" id="A0A6A6V2R4"/>
<dbReference type="PANTHER" id="PTHR37534">
    <property type="entry name" value="TRANSCRIPTIONAL ACTIVATOR PROTEIN UGA3"/>
    <property type="match status" value="1"/>
</dbReference>
<dbReference type="GO" id="GO:0005634">
    <property type="term" value="C:nucleus"/>
    <property type="evidence" value="ECO:0007669"/>
    <property type="project" value="UniProtKB-SubCell"/>
</dbReference>
<accession>A0A6A6V2R4</accession>
<evidence type="ECO:0008006" key="6">
    <source>
        <dbReference type="Google" id="ProtNLM"/>
    </source>
</evidence>
<proteinExistence type="predicted"/>
<evidence type="ECO:0000256" key="2">
    <source>
        <dbReference type="ARBA" id="ARBA00023242"/>
    </source>
</evidence>
<dbReference type="GO" id="GO:0045944">
    <property type="term" value="P:positive regulation of transcription by RNA polymerase II"/>
    <property type="evidence" value="ECO:0007669"/>
    <property type="project" value="TreeGrafter"/>
</dbReference>
<dbReference type="EMBL" id="MU006591">
    <property type="protein sequence ID" value="KAF2744149.1"/>
    <property type="molecule type" value="Genomic_DNA"/>
</dbReference>
<feature type="compositionally biased region" description="Polar residues" evidence="3">
    <location>
        <begin position="123"/>
        <end position="135"/>
    </location>
</feature>
<dbReference type="InterPro" id="IPR021858">
    <property type="entry name" value="Fun_TF"/>
</dbReference>
<reference evidence="4" key="1">
    <citation type="journal article" date="2020" name="Stud. Mycol.">
        <title>101 Dothideomycetes genomes: a test case for predicting lifestyles and emergence of pathogens.</title>
        <authorList>
            <person name="Haridas S."/>
            <person name="Albert R."/>
            <person name="Binder M."/>
            <person name="Bloem J."/>
            <person name="Labutti K."/>
            <person name="Salamov A."/>
            <person name="Andreopoulos B."/>
            <person name="Baker S."/>
            <person name="Barry K."/>
            <person name="Bills G."/>
            <person name="Bluhm B."/>
            <person name="Cannon C."/>
            <person name="Castanera R."/>
            <person name="Culley D."/>
            <person name="Daum C."/>
            <person name="Ezra D."/>
            <person name="Gonzalez J."/>
            <person name="Henrissat B."/>
            <person name="Kuo A."/>
            <person name="Liang C."/>
            <person name="Lipzen A."/>
            <person name="Lutzoni F."/>
            <person name="Magnuson J."/>
            <person name="Mondo S."/>
            <person name="Nolan M."/>
            <person name="Ohm R."/>
            <person name="Pangilinan J."/>
            <person name="Park H.-J."/>
            <person name="Ramirez L."/>
            <person name="Alfaro M."/>
            <person name="Sun H."/>
            <person name="Tritt A."/>
            <person name="Yoshinaga Y."/>
            <person name="Zwiers L.-H."/>
            <person name="Turgeon B."/>
            <person name="Goodwin S."/>
            <person name="Spatafora J."/>
            <person name="Crous P."/>
            <person name="Grigoriev I."/>
        </authorList>
    </citation>
    <scope>NUCLEOTIDE SEQUENCE</scope>
    <source>
        <strain evidence="4">CBS 119925</strain>
    </source>
</reference>
<feature type="compositionally biased region" description="Basic and acidic residues" evidence="3">
    <location>
        <begin position="103"/>
        <end position="118"/>
    </location>
</feature>
<evidence type="ECO:0000256" key="3">
    <source>
        <dbReference type="SAM" id="MobiDB-lite"/>
    </source>
</evidence>
<keyword evidence="5" id="KW-1185">Reference proteome</keyword>
<dbReference type="PANTHER" id="PTHR37534:SF51">
    <property type="entry name" value="ACRIFLAVINE SENSITIVITY CONTROL PROTEIN ACR-2"/>
    <property type="match status" value="1"/>
</dbReference>
<dbReference type="GO" id="GO:0003700">
    <property type="term" value="F:DNA-binding transcription factor activity"/>
    <property type="evidence" value="ECO:0007669"/>
    <property type="project" value="TreeGrafter"/>
</dbReference>
<organism evidence="4 5">
    <name type="scientific">Sporormia fimetaria CBS 119925</name>
    <dbReference type="NCBI Taxonomy" id="1340428"/>
    <lineage>
        <taxon>Eukaryota</taxon>
        <taxon>Fungi</taxon>
        <taxon>Dikarya</taxon>
        <taxon>Ascomycota</taxon>
        <taxon>Pezizomycotina</taxon>
        <taxon>Dothideomycetes</taxon>
        <taxon>Pleosporomycetidae</taxon>
        <taxon>Pleosporales</taxon>
        <taxon>Sporormiaceae</taxon>
        <taxon>Sporormia</taxon>
    </lineage>
</organism>
<name>A0A6A6V2R4_9PLEO</name>
<sequence>MPENGQYDAMIQNGGQPIMDMSDSTAHYEAQYPINWQMLDMPLSNTFNFMSLPNELLDIPNFVISPTDHGALHFDLEAIQHPFEIQRPPEEQNGASHRGTGSPEERRSTNAHQHEQAILDRVSGQSKTSQSSPENQIVKPHLPALSMTQDRCSTLLNMYDRVFCAYPLTGDMEANPFRCRSDNSGGSSYLLHAILAISIHHLGRQIGDSDMETEAANHGDTATHLYLNALKSPDLQPDGLSLLDSALVLFAFGATKSAFGDWNDQLKRVVGILEASGGPEALQHSRRVRAQCAMFVWWDCTISLISRKSCIMDPIYFRVLSTYAGRDGWTWFDLVGCPLPLIGCLMELSALVAEYEKMRGMRWAKFDTSRVVAIQQFLRGWSDERFANIEEQDVAEEEMQLKRDGHQCTEAWRNAILIYIVRIFDKKDLPRSPHAMSYRSRVTLDCVRSCRKSTNIQKQLLMPVFLAACESSSAEAKAWAKEYCTFWNGKSAYGMFGSVVSLLETVWARQTIEGKDKMWWGQVIDDKCSSNVQCLLG</sequence>
<dbReference type="Pfam" id="PF11951">
    <property type="entry name" value="Fungal_trans_2"/>
    <property type="match status" value="1"/>
</dbReference>
<dbReference type="OrthoDB" id="2015447at2759"/>